<dbReference type="InterPro" id="IPR009051">
    <property type="entry name" value="Helical_ferredxn"/>
</dbReference>
<dbReference type="PANTHER" id="PTHR42783:SF3">
    <property type="entry name" value="GLUTAMATE SYNTHASE [NADPH] SMALL CHAIN-RELATED"/>
    <property type="match status" value="1"/>
</dbReference>
<dbReference type="Proteomes" id="UP001168540">
    <property type="component" value="Unassembled WGS sequence"/>
</dbReference>
<reference evidence="2" key="1">
    <citation type="submission" date="2023-06" db="EMBL/GenBank/DDBJ databases">
        <authorList>
            <person name="Zhang S."/>
        </authorList>
    </citation>
    <scope>NUCLEOTIDE SEQUENCE</scope>
    <source>
        <strain evidence="2">SG2303</strain>
    </source>
</reference>
<evidence type="ECO:0000259" key="1">
    <source>
        <dbReference type="PROSITE" id="PS51379"/>
    </source>
</evidence>
<dbReference type="PANTHER" id="PTHR42783">
    <property type="entry name" value="GLUTAMATE SYNTHASE [NADPH] SMALL CHAIN"/>
    <property type="match status" value="1"/>
</dbReference>
<dbReference type="Gene3D" id="1.10.1060.10">
    <property type="entry name" value="Alpha-helical ferredoxin"/>
    <property type="match status" value="1"/>
</dbReference>
<gene>
    <name evidence="2" type="ORF">QU481_22880</name>
</gene>
<dbReference type="PRINTS" id="PR00419">
    <property type="entry name" value="ADXRDTASE"/>
</dbReference>
<dbReference type="PROSITE" id="PS51379">
    <property type="entry name" value="4FE4S_FER_2"/>
    <property type="match status" value="1"/>
</dbReference>
<evidence type="ECO:0000313" key="3">
    <source>
        <dbReference type="Proteomes" id="UP001168540"/>
    </source>
</evidence>
<name>A0ABT7XVA9_9NEIS</name>
<organism evidence="2 3">
    <name type="scientific">Crenobacter oryzisoli</name>
    <dbReference type="NCBI Taxonomy" id="3056844"/>
    <lineage>
        <taxon>Bacteria</taxon>
        <taxon>Pseudomonadati</taxon>
        <taxon>Pseudomonadota</taxon>
        <taxon>Betaproteobacteria</taxon>
        <taxon>Neisseriales</taxon>
        <taxon>Neisseriaceae</taxon>
        <taxon>Crenobacter</taxon>
    </lineage>
</organism>
<dbReference type="SUPFAM" id="SSF46548">
    <property type="entry name" value="alpha-helical ferredoxin"/>
    <property type="match status" value="1"/>
</dbReference>
<protein>
    <submittedName>
        <fullName evidence="2">NAD(P)-dependent oxidoreductase</fullName>
    </submittedName>
</protein>
<proteinExistence type="predicted"/>
<dbReference type="RefSeq" id="WP_289832287.1">
    <property type="nucleotide sequence ID" value="NZ_JAUEDK010000082.1"/>
</dbReference>
<accession>A0ABT7XVA9</accession>
<dbReference type="InterPro" id="IPR036188">
    <property type="entry name" value="FAD/NAD-bd_sf"/>
</dbReference>
<dbReference type="Pfam" id="PF07992">
    <property type="entry name" value="Pyr_redox_2"/>
    <property type="match status" value="1"/>
</dbReference>
<dbReference type="InterPro" id="IPR017896">
    <property type="entry name" value="4Fe4S_Fe-S-bd"/>
</dbReference>
<comment type="caution">
    <text evidence="2">The sequence shown here is derived from an EMBL/GenBank/DDBJ whole genome shotgun (WGS) entry which is preliminary data.</text>
</comment>
<feature type="domain" description="4Fe-4S ferredoxin-type" evidence="1">
    <location>
        <begin position="28"/>
        <end position="58"/>
    </location>
</feature>
<dbReference type="Gene3D" id="3.50.50.60">
    <property type="entry name" value="FAD/NAD(P)-binding domain"/>
    <property type="match status" value="2"/>
</dbReference>
<dbReference type="InterPro" id="IPR028261">
    <property type="entry name" value="DPD_II"/>
</dbReference>
<dbReference type="EMBL" id="JAUEDK010000082">
    <property type="protein sequence ID" value="MDN0077665.1"/>
    <property type="molecule type" value="Genomic_DNA"/>
</dbReference>
<dbReference type="InterPro" id="IPR023753">
    <property type="entry name" value="FAD/NAD-binding_dom"/>
</dbReference>
<dbReference type="Pfam" id="PF14691">
    <property type="entry name" value="Fer4_20"/>
    <property type="match status" value="1"/>
</dbReference>
<evidence type="ECO:0000313" key="2">
    <source>
        <dbReference type="EMBL" id="MDN0077665.1"/>
    </source>
</evidence>
<keyword evidence="3" id="KW-1185">Reference proteome</keyword>
<dbReference type="SUPFAM" id="SSF51971">
    <property type="entry name" value="Nucleotide-binding domain"/>
    <property type="match status" value="1"/>
</dbReference>
<sequence>MSDIKPGRLDDITLAAHFSDIAPTLAPSAALVEADRCLYCYDAPCTQACPTHIDVPAFILKIKTGNLKGAASEILSANIFGGACARVCPTDILCEGSCVRHKLDDQPVQIGALQRYATDWVYESGQPLFERKPDSGFLVAVVGAGPAGLACAHTLAREGHKVVVFDAHPKAGGLNEYGIAAYKMADDFAQKEIDYLLSIGNITVRTGMRLGANLHLPQLQQDFDAVYLAIGLGGVKTLNTEGEQLAGVLNAVDFIATIRQASQLASVPVGRNVVVIGGGNTAVDAAVQSKRLGAEHVTLVYRRGEEDMSASPEELAFARQNGIDVRLWARPNRLLGEHGQVNTIELEGTVYCDDRLLGTGTTYTLPVDMVLKAIGQAWLPLGPDGELLEMTDGKIATDDNGHTSLPGVWAGGDCSTTGQFDLTVQAVADGQRAALSIDQTLRANSRAAA</sequence>